<protein>
    <submittedName>
        <fullName evidence="5">Uncharacterized protein</fullName>
    </submittedName>
</protein>
<evidence type="ECO:0000313" key="6">
    <source>
        <dbReference type="EMBL" id="KAH3880888.1"/>
    </source>
</evidence>
<dbReference type="EMBL" id="JAIWYP010000007">
    <property type="protein sequence ID" value="KAH3798859.1"/>
    <property type="molecule type" value="Genomic_DNA"/>
</dbReference>
<comment type="caution">
    <text evidence="5">The sequence shown here is derived from an EMBL/GenBank/DDBJ whole genome shotgun (WGS) entry which is preliminary data.</text>
</comment>
<gene>
    <name evidence="6" type="ORF">DPMN_004810</name>
    <name evidence="2" type="ORF">DPMN_047694</name>
    <name evidence="1" type="ORF">DPMN_055743</name>
    <name evidence="5" type="ORF">DPMN_110172</name>
    <name evidence="3" type="ORF">DPMN_152462</name>
    <name evidence="4" type="ORF">DPMN_156891</name>
</gene>
<evidence type="ECO:0000313" key="5">
    <source>
        <dbReference type="EMBL" id="KAH3836797.1"/>
    </source>
</evidence>
<evidence type="ECO:0000313" key="2">
    <source>
        <dbReference type="EMBL" id="KAH3740976.1"/>
    </source>
</evidence>
<dbReference type="AlphaFoldDB" id="A0A9D4KBK5"/>
<reference evidence="5" key="1">
    <citation type="journal article" date="2019" name="bioRxiv">
        <title>The Genome of the Zebra Mussel, Dreissena polymorpha: A Resource for Invasive Species Research.</title>
        <authorList>
            <person name="McCartney M.A."/>
            <person name="Auch B."/>
            <person name="Kono T."/>
            <person name="Mallez S."/>
            <person name="Zhang Y."/>
            <person name="Obille A."/>
            <person name="Becker A."/>
            <person name="Abrahante J.E."/>
            <person name="Garbe J."/>
            <person name="Badalamenti J.P."/>
            <person name="Herman A."/>
            <person name="Mangelson H."/>
            <person name="Liachko I."/>
            <person name="Sullivan S."/>
            <person name="Sone E.D."/>
            <person name="Koren S."/>
            <person name="Silverstein K.A.T."/>
            <person name="Beckman K.B."/>
            <person name="Gohl D.M."/>
        </authorList>
    </citation>
    <scope>NUCLEOTIDE SEQUENCE</scope>
    <source>
        <strain evidence="5">Duluth1</strain>
        <tissue evidence="5">Whole animal</tissue>
    </source>
</reference>
<keyword evidence="7" id="KW-1185">Reference proteome</keyword>
<dbReference type="PANTHER" id="PTHR33480:SF5">
    <property type="entry name" value="SI:DKEY-51D8.9"/>
    <property type="match status" value="1"/>
</dbReference>
<dbReference type="PANTHER" id="PTHR33480">
    <property type="entry name" value="SET DOMAIN-CONTAINING PROTEIN-RELATED"/>
    <property type="match status" value="1"/>
</dbReference>
<dbReference type="EMBL" id="JAIWYP010000011">
    <property type="protein sequence ID" value="KAH3740976.1"/>
    <property type="molecule type" value="Genomic_DNA"/>
</dbReference>
<sequence length="99" mass="11006">MDMLEVRGKSKKNVTACILLTPDVKSAINVLVETRSSSLVSVPRDNPYLFSRLNALTPLSGSRAMHELVRECPGLQRPERITTTLLRKYIATVSQVIIP</sequence>
<organism evidence="5 7">
    <name type="scientific">Dreissena polymorpha</name>
    <name type="common">Zebra mussel</name>
    <name type="synonym">Mytilus polymorpha</name>
    <dbReference type="NCBI Taxonomy" id="45954"/>
    <lineage>
        <taxon>Eukaryota</taxon>
        <taxon>Metazoa</taxon>
        <taxon>Spiralia</taxon>
        <taxon>Lophotrochozoa</taxon>
        <taxon>Mollusca</taxon>
        <taxon>Bivalvia</taxon>
        <taxon>Autobranchia</taxon>
        <taxon>Heteroconchia</taxon>
        <taxon>Euheterodonta</taxon>
        <taxon>Imparidentia</taxon>
        <taxon>Neoheterodontei</taxon>
        <taxon>Myida</taxon>
        <taxon>Dreissenoidea</taxon>
        <taxon>Dreissenidae</taxon>
        <taxon>Dreissena</taxon>
    </lineage>
</organism>
<name>A0A9D4KBK5_DREPO</name>
<dbReference type="Proteomes" id="UP000828390">
    <property type="component" value="Unassembled WGS sequence"/>
</dbReference>
<accession>A0A9D4KBK5</accession>
<proteinExistence type="predicted"/>
<dbReference type="EMBL" id="JAIWYP010000001">
    <property type="protein sequence ID" value="KAH3880888.1"/>
    <property type="molecule type" value="Genomic_DNA"/>
</dbReference>
<reference evidence="5" key="2">
    <citation type="submission" date="2020-11" db="EMBL/GenBank/DDBJ databases">
        <authorList>
            <person name="McCartney M.A."/>
            <person name="Auch B."/>
            <person name="Kono T."/>
            <person name="Mallez S."/>
            <person name="Becker A."/>
            <person name="Gohl D.M."/>
            <person name="Silverstein K.A.T."/>
            <person name="Koren S."/>
            <person name="Bechman K.B."/>
            <person name="Herman A."/>
            <person name="Abrahante J.E."/>
            <person name="Garbe J."/>
        </authorList>
    </citation>
    <scope>NUCLEOTIDE SEQUENCE</scope>
    <source>
        <strain evidence="5">Duluth1</strain>
        <tissue evidence="5">Whole animal</tissue>
    </source>
</reference>
<evidence type="ECO:0000313" key="4">
    <source>
        <dbReference type="EMBL" id="KAH3803190.1"/>
    </source>
</evidence>
<dbReference type="EMBL" id="JAIWYP010000007">
    <property type="protein sequence ID" value="KAH3803190.1"/>
    <property type="molecule type" value="Genomic_DNA"/>
</dbReference>
<evidence type="ECO:0000313" key="1">
    <source>
        <dbReference type="EMBL" id="KAH3729765.1"/>
    </source>
</evidence>
<evidence type="ECO:0000313" key="3">
    <source>
        <dbReference type="EMBL" id="KAH3798859.1"/>
    </source>
</evidence>
<dbReference type="EMBL" id="JAIWYP010000004">
    <property type="protein sequence ID" value="KAH3836797.1"/>
    <property type="molecule type" value="Genomic_DNA"/>
</dbReference>
<evidence type="ECO:0000313" key="7">
    <source>
        <dbReference type="Proteomes" id="UP000828390"/>
    </source>
</evidence>
<dbReference type="EMBL" id="JAIWYP010000012">
    <property type="protein sequence ID" value="KAH3729765.1"/>
    <property type="molecule type" value="Genomic_DNA"/>
</dbReference>